<dbReference type="CDD" id="cd00075">
    <property type="entry name" value="HATPase"/>
    <property type="match status" value="1"/>
</dbReference>
<dbReference type="Gene3D" id="3.30.450.20">
    <property type="entry name" value="PAS domain"/>
    <property type="match status" value="1"/>
</dbReference>
<evidence type="ECO:0000256" key="12">
    <source>
        <dbReference type="ARBA" id="ARBA00023012"/>
    </source>
</evidence>
<evidence type="ECO:0000256" key="14">
    <source>
        <dbReference type="SAM" id="Coils"/>
    </source>
</evidence>
<evidence type="ECO:0000256" key="2">
    <source>
        <dbReference type="ARBA" id="ARBA00004651"/>
    </source>
</evidence>
<dbReference type="GO" id="GO:0007234">
    <property type="term" value="P:osmosensory signaling via phosphorelay pathway"/>
    <property type="evidence" value="ECO:0007669"/>
    <property type="project" value="TreeGrafter"/>
</dbReference>
<comment type="catalytic activity">
    <reaction evidence="1">
        <text>ATP + protein L-histidine = ADP + protein N-phospho-L-histidine.</text>
        <dbReference type="EC" id="2.7.13.3"/>
    </reaction>
</comment>
<evidence type="ECO:0000256" key="6">
    <source>
        <dbReference type="ARBA" id="ARBA00022679"/>
    </source>
</evidence>
<dbReference type="GO" id="GO:0005524">
    <property type="term" value="F:ATP binding"/>
    <property type="evidence" value="ECO:0007669"/>
    <property type="project" value="UniProtKB-KW"/>
</dbReference>
<feature type="domain" description="Histidine kinase" evidence="16">
    <location>
        <begin position="396"/>
        <end position="619"/>
    </location>
</feature>
<dbReference type="SUPFAM" id="SSF47384">
    <property type="entry name" value="Homodimeric domain of signal transducing histidine kinase"/>
    <property type="match status" value="1"/>
</dbReference>
<keyword evidence="8" id="KW-0547">Nucleotide-binding</keyword>
<accession>A0A7X3FI79</accession>
<dbReference type="SMART" id="SM00304">
    <property type="entry name" value="HAMP"/>
    <property type="match status" value="1"/>
</dbReference>
<dbReference type="SMART" id="SM00388">
    <property type="entry name" value="HisKA"/>
    <property type="match status" value="1"/>
</dbReference>
<evidence type="ECO:0000256" key="13">
    <source>
        <dbReference type="ARBA" id="ARBA00023136"/>
    </source>
</evidence>
<dbReference type="PANTHER" id="PTHR42878">
    <property type="entry name" value="TWO-COMPONENT HISTIDINE KINASE"/>
    <property type="match status" value="1"/>
</dbReference>
<dbReference type="AlphaFoldDB" id="A0A7X3FI79"/>
<protein>
    <recommendedName>
        <fullName evidence="3">histidine kinase</fullName>
        <ecNumber evidence="3">2.7.13.3</ecNumber>
    </recommendedName>
</protein>
<dbReference type="InterPro" id="IPR005467">
    <property type="entry name" value="His_kinase_dom"/>
</dbReference>
<evidence type="ECO:0000256" key="9">
    <source>
        <dbReference type="ARBA" id="ARBA00022777"/>
    </source>
</evidence>
<keyword evidence="5" id="KW-0597">Phosphoprotein</keyword>
<keyword evidence="9" id="KW-0418">Kinase</keyword>
<evidence type="ECO:0000256" key="4">
    <source>
        <dbReference type="ARBA" id="ARBA00022475"/>
    </source>
</evidence>
<dbReference type="InterPro" id="IPR041328">
    <property type="entry name" value="HisK_sensor"/>
</dbReference>
<gene>
    <name evidence="18" type="ORF">EDM21_11205</name>
</gene>
<dbReference type="PROSITE" id="PS50885">
    <property type="entry name" value="HAMP"/>
    <property type="match status" value="1"/>
</dbReference>
<dbReference type="InterPro" id="IPR003660">
    <property type="entry name" value="HAMP_dom"/>
</dbReference>
<dbReference type="GO" id="GO:0005886">
    <property type="term" value="C:plasma membrane"/>
    <property type="evidence" value="ECO:0007669"/>
    <property type="project" value="UniProtKB-SubCell"/>
</dbReference>
<evidence type="ECO:0000259" key="17">
    <source>
        <dbReference type="PROSITE" id="PS50885"/>
    </source>
</evidence>
<proteinExistence type="predicted"/>
<dbReference type="PRINTS" id="PR00344">
    <property type="entry name" value="BCTRLSENSOR"/>
</dbReference>
<dbReference type="SUPFAM" id="SSF55785">
    <property type="entry name" value="PYP-like sensor domain (PAS domain)"/>
    <property type="match status" value="1"/>
</dbReference>
<keyword evidence="11 15" id="KW-1133">Transmembrane helix</keyword>
<dbReference type="Gene3D" id="3.30.565.10">
    <property type="entry name" value="Histidine kinase-like ATPase, C-terminal domain"/>
    <property type="match status" value="1"/>
</dbReference>
<keyword evidence="10" id="KW-0067">ATP-binding</keyword>
<comment type="caution">
    <text evidence="18">The sequence shown here is derived from an EMBL/GenBank/DDBJ whole genome shotgun (WGS) entry which is preliminary data.</text>
</comment>
<dbReference type="CDD" id="cd00082">
    <property type="entry name" value="HisKA"/>
    <property type="match status" value="1"/>
</dbReference>
<dbReference type="InterPro" id="IPR004358">
    <property type="entry name" value="Sig_transdc_His_kin-like_C"/>
</dbReference>
<evidence type="ECO:0000256" key="7">
    <source>
        <dbReference type="ARBA" id="ARBA00022692"/>
    </source>
</evidence>
<dbReference type="Gene3D" id="1.10.287.130">
    <property type="match status" value="1"/>
</dbReference>
<dbReference type="FunFam" id="1.10.287.130:FF:000001">
    <property type="entry name" value="Two-component sensor histidine kinase"/>
    <property type="match status" value="1"/>
</dbReference>
<dbReference type="Proteomes" id="UP000490800">
    <property type="component" value="Unassembled WGS sequence"/>
</dbReference>
<keyword evidence="14" id="KW-0175">Coiled coil</keyword>
<comment type="subcellular location">
    <subcellularLocation>
        <location evidence="2">Cell membrane</location>
        <topology evidence="2">Multi-pass membrane protein</topology>
    </subcellularLocation>
</comment>
<dbReference type="EMBL" id="RHLK01000005">
    <property type="protein sequence ID" value="MVP00078.1"/>
    <property type="molecule type" value="Genomic_DNA"/>
</dbReference>
<evidence type="ECO:0000256" key="15">
    <source>
        <dbReference type="SAM" id="Phobius"/>
    </source>
</evidence>
<dbReference type="Pfam" id="PF00512">
    <property type="entry name" value="HisKA"/>
    <property type="match status" value="1"/>
</dbReference>
<feature type="coiled-coil region" evidence="14">
    <location>
        <begin position="251"/>
        <end position="278"/>
    </location>
</feature>
<feature type="transmembrane region" description="Helical" evidence="15">
    <location>
        <begin position="183"/>
        <end position="207"/>
    </location>
</feature>
<evidence type="ECO:0000256" key="5">
    <source>
        <dbReference type="ARBA" id="ARBA00022553"/>
    </source>
</evidence>
<dbReference type="EC" id="2.7.13.3" evidence="3"/>
<dbReference type="GO" id="GO:0030295">
    <property type="term" value="F:protein kinase activator activity"/>
    <property type="evidence" value="ECO:0007669"/>
    <property type="project" value="TreeGrafter"/>
</dbReference>
<name>A0A7X3FI79_9BACL</name>
<sequence>MFSLRSVVGKLWLTIIGLVAVILMILGLFLVQSLEQYFSQSEDQIKNLEKLATDYSSGASSHPLRDDEYYQMANELLELQDARMIALDKSLTELNSTATGNNEELLRFHAVDFFSEQELASVLSGSTVEKQIPYNAKKTNTRNDYIAVAVPTYANPDNGSNEIQGAIIIYQSLKSLESTQWDVFKLFVIVSIIGFLMTTVFAFFLFYRITRPLLQLKEAAGRISKGEYGTKVPILSSDEIGELAKSFNVMGEDLQESVRALRREKENLASVLRSMTDAVMTFDSEGSVTLTNPQGDKIIQEWNKITWNPDIQPEEGEETSRIPVDRSIPAPLQVMFRDVVKEAREQTDKLHVENEVWSVAMTPLHSREGVRGAVAVLRDVTEEFRLDKLRKDFVANVSHELRTPLSMVQGYSEALIDDIAGSPEERQELAQVIYDEALRMGRLVRDLLDLARMEAGHLEMNFNRTDVGGLLKRMHRKFSVLAREKDIRLSFELRQEDLLCMADEDRLEQVLTNLLDNAFRHTPGGRRITIKAESCSYKSGPGCQIEVIDEGQGIPAEDVPYVFERFYKADKARTRGATGGTGLGLAIVKNIVDAHQGTITMRSKLGQGTTFTIVLPCRSCELA</sequence>
<evidence type="ECO:0000313" key="18">
    <source>
        <dbReference type="EMBL" id="MVP00078.1"/>
    </source>
</evidence>
<dbReference type="SMART" id="SM00387">
    <property type="entry name" value="HATPase_c"/>
    <property type="match status" value="1"/>
</dbReference>
<dbReference type="PROSITE" id="PS50109">
    <property type="entry name" value="HIS_KIN"/>
    <property type="match status" value="1"/>
</dbReference>
<dbReference type="InterPro" id="IPR050351">
    <property type="entry name" value="BphY/WalK/GraS-like"/>
</dbReference>
<dbReference type="SUPFAM" id="SSF158472">
    <property type="entry name" value="HAMP domain-like"/>
    <property type="match status" value="1"/>
</dbReference>
<dbReference type="PANTHER" id="PTHR42878:SF3">
    <property type="entry name" value="HISTIDINE PROTEIN KINASE SAES"/>
    <property type="match status" value="1"/>
</dbReference>
<keyword evidence="6" id="KW-0808">Transferase</keyword>
<evidence type="ECO:0000256" key="11">
    <source>
        <dbReference type="ARBA" id="ARBA00022989"/>
    </source>
</evidence>
<evidence type="ECO:0000256" key="3">
    <source>
        <dbReference type="ARBA" id="ARBA00012438"/>
    </source>
</evidence>
<evidence type="ECO:0000256" key="10">
    <source>
        <dbReference type="ARBA" id="ARBA00022840"/>
    </source>
</evidence>
<keyword evidence="19" id="KW-1185">Reference proteome</keyword>
<reference evidence="18 19" key="1">
    <citation type="journal article" date="2019" name="Microorganisms">
        <title>Paenibacillus lutrae sp. nov., A Chitinolytic Species Isolated from A River Otter in Castril Natural Park, Granada, Spain.</title>
        <authorList>
            <person name="Rodriguez M."/>
            <person name="Reina J.C."/>
            <person name="Bejar V."/>
            <person name="Llamas I."/>
        </authorList>
    </citation>
    <scope>NUCLEOTIDE SEQUENCE [LARGE SCALE GENOMIC DNA]</scope>
    <source>
        <strain evidence="18 19">N10</strain>
    </source>
</reference>
<feature type="domain" description="HAMP" evidence="17">
    <location>
        <begin position="207"/>
        <end position="259"/>
    </location>
</feature>
<evidence type="ECO:0000313" key="19">
    <source>
        <dbReference type="Proteomes" id="UP000490800"/>
    </source>
</evidence>
<dbReference type="Pfam" id="PF00672">
    <property type="entry name" value="HAMP"/>
    <property type="match status" value="1"/>
</dbReference>
<feature type="transmembrane region" description="Helical" evidence="15">
    <location>
        <begin position="12"/>
        <end position="31"/>
    </location>
</feature>
<dbReference type="RefSeq" id="WP_166541952.1">
    <property type="nucleotide sequence ID" value="NZ_RHLK01000005.1"/>
</dbReference>
<evidence type="ECO:0000259" key="16">
    <source>
        <dbReference type="PROSITE" id="PS50109"/>
    </source>
</evidence>
<dbReference type="InterPro" id="IPR035965">
    <property type="entry name" value="PAS-like_dom_sf"/>
</dbReference>
<dbReference type="Pfam" id="PF02518">
    <property type="entry name" value="HATPase_c"/>
    <property type="match status" value="1"/>
</dbReference>
<dbReference type="Pfam" id="PF18698">
    <property type="entry name" value="HisK_sensor"/>
    <property type="match status" value="1"/>
</dbReference>
<keyword evidence="12" id="KW-0902">Two-component regulatory system</keyword>
<dbReference type="CDD" id="cd06225">
    <property type="entry name" value="HAMP"/>
    <property type="match status" value="1"/>
</dbReference>
<dbReference type="InterPro" id="IPR036097">
    <property type="entry name" value="HisK_dim/P_sf"/>
</dbReference>
<dbReference type="GO" id="GO:0000155">
    <property type="term" value="F:phosphorelay sensor kinase activity"/>
    <property type="evidence" value="ECO:0007669"/>
    <property type="project" value="InterPro"/>
</dbReference>
<evidence type="ECO:0000256" key="8">
    <source>
        <dbReference type="ARBA" id="ARBA00022741"/>
    </source>
</evidence>
<keyword evidence="7 15" id="KW-0812">Transmembrane</keyword>
<organism evidence="18 19">
    <name type="scientific">Paenibacillus lutrae</name>
    <dbReference type="NCBI Taxonomy" id="2078573"/>
    <lineage>
        <taxon>Bacteria</taxon>
        <taxon>Bacillati</taxon>
        <taxon>Bacillota</taxon>
        <taxon>Bacilli</taxon>
        <taxon>Bacillales</taxon>
        <taxon>Paenibacillaceae</taxon>
        <taxon>Paenibacillus</taxon>
    </lineage>
</organism>
<keyword evidence="4" id="KW-1003">Cell membrane</keyword>
<dbReference type="InterPro" id="IPR003594">
    <property type="entry name" value="HATPase_dom"/>
</dbReference>
<dbReference type="Gene3D" id="6.10.340.10">
    <property type="match status" value="1"/>
</dbReference>
<keyword evidence="13 15" id="KW-0472">Membrane</keyword>
<evidence type="ECO:0000256" key="1">
    <source>
        <dbReference type="ARBA" id="ARBA00000085"/>
    </source>
</evidence>
<dbReference type="GO" id="GO:0000156">
    <property type="term" value="F:phosphorelay response regulator activity"/>
    <property type="evidence" value="ECO:0007669"/>
    <property type="project" value="TreeGrafter"/>
</dbReference>
<dbReference type="FunFam" id="3.30.565.10:FF:000006">
    <property type="entry name" value="Sensor histidine kinase WalK"/>
    <property type="match status" value="1"/>
</dbReference>
<dbReference type="InterPro" id="IPR003661">
    <property type="entry name" value="HisK_dim/P_dom"/>
</dbReference>
<dbReference type="SUPFAM" id="SSF55874">
    <property type="entry name" value="ATPase domain of HSP90 chaperone/DNA topoisomerase II/histidine kinase"/>
    <property type="match status" value="1"/>
</dbReference>
<dbReference type="InterPro" id="IPR036890">
    <property type="entry name" value="HATPase_C_sf"/>
</dbReference>